<evidence type="ECO:0000259" key="6">
    <source>
        <dbReference type="Pfam" id="PF08479"/>
    </source>
</evidence>
<comment type="caution">
    <text evidence="8">The sequence shown here is derived from an EMBL/GenBank/DDBJ whole genome shotgun (WGS) entry which is preliminary data.</text>
</comment>
<dbReference type="InterPro" id="IPR013686">
    <property type="entry name" value="Polypept-transport_assoc_ShlB"/>
</dbReference>
<feature type="domain" description="ShlB POTRA" evidence="7">
    <location>
        <begin position="152"/>
        <end position="205"/>
    </location>
</feature>
<evidence type="ECO:0000256" key="1">
    <source>
        <dbReference type="ARBA" id="ARBA00022452"/>
    </source>
</evidence>
<dbReference type="PANTHER" id="PTHR34597:SF3">
    <property type="entry name" value="OUTER MEMBRANE TRANSPORTER CDIB"/>
    <property type="match status" value="1"/>
</dbReference>
<dbReference type="GO" id="GO:0008320">
    <property type="term" value="F:protein transmembrane transporter activity"/>
    <property type="evidence" value="ECO:0007669"/>
    <property type="project" value="TreeGrafter"/>
</dbReference>
<evidence type="ECO:0000259" key="7">
    <source>
        <dbReference type="Pfam" id="PF17287"/>
    </source>
</evidence>
<gene>
    <name evidence="8" type="ORF">CU100_04570</name>
</gene>
<dbReference type="InterPro" id="IPR035251">
    <property type="entry name" value="ShlB_POTRA"/>
</dbReference>
<accession>A0A2P7B0L1</accession>
<keyword evidence="9" id="KW-1185">Reference proteome</keyword>
<dbReference type="OrthoDB" id="290122at2"/>
<feature type="domain" description="Haemolysin activator HlyB C-terminal" evidence="5">
    <location>
        <begin position="211"/>
        <end position="537"/>
    </location>
</feature>
<dbReference type="Gene3D" id="3.10.20.310">
    <property type="entry name" value="membrane protein fhac"/>
    <property type="match status" value="1"/>
</dbReference>
<evidence type="ECO:0000256" key="3">
    <source>
        <dbReference type="ARBA" id="ARBA00023237"/>
    </source>
</evidence>
<dbReference type="InterPro" id="IPR051544">
    <property type="entry name" value="TPS_OM_transporter"/>
</dbReference>
<feature type="signal peptide" evidence="4">
    <location>
        <begin position="1"/>
        <end position="20"/>
    </location>
</feature>
<dbReference type="EMBL" id="PGGN01000001">
    <property type="protein sequence ID" value="PSH60003.1"/>
    <property type="molecule type" value="Genomic_DNA"/>
</dbReference>
<dbReference type="Pfam" id="PF03865">
    <property type="entry name" value="ShlB"/>
    <property type="match status" value="1"/>
</dbReference>
<proteinExistence type="predicted"/>
<feature type="domain" description="Polypeptide-transport-associated ShlB-type" evidence="6">
    <location>
        <begin position="73"/>
        <end position="149"/>
    </location>
</feature>
<dbReference type="GO" id="GO:0098046">
    <property type="term" value="C:type V protein secretion system complex"/>
    <property type="evidence" value="ECO:0007669"/>
    <property type="project" value="TreeGrafter"/>
</dbReference>
<feature type="chain" id="PRO_5015190941" evidence="4">
    <location>
        <begin position="21"/>
        <end position="573"/>
    </location>
</feature>
<sequence>MTFRLRIVTAAVILQLFAIAQGIAQTPADDFAREKALQEQTQRIEALKKMTPQNAVTSTQEVDTLQPAAGKCFAVDRVEVEGISQFSAERVAPLVKPYEKTCVGLAEINAVLRDLTYLYLDKGFITSRAYVPEQDIGKTRLLRLVVVEGRLADIYLNGHPAPKSHLLATAFPALRGTLTNIRDVEQGLDQINRLASNNAKTAMLPGKNVDTSILNVENNPGFPLHFSTSNSNLGQYSTGLSKSAASITGDSLLGLNEQLSLAYEHSGPDYPWGNDGHGKSDSYSGSFSIPYGYWTFSANGSWYEYKSSVPANFSTPDTSGDSGQAGIGVDRVVGRDKDSITTVKTSLTYKQTNNFMLGSKIDVGTRQYTVGSLGISHSRRMGNGFWVFDASFDQGIDLFGSVEKGEPGAGEADPRFSKFSATINATRPFELVQQRFELSSTITGQYSPDNLFGAEQISLGSSSNVRGAREAQLFGNNGFFVRNELLWRITPWQASPAMVKVVGELRPYVGIDYGHIYSRHRFGVDGGDITGWTGGIRTAGGRLGVDIGYSDILASSTGTGNGGLLYFNTSLRF</sequence>
<evidence type="ECO:0000259" key="5">
    <source>
        <dbReference type="Pfam" id="PF03865"/>
    </source>
</evidence>
<dbReference type="Pfam" id="PF17287">
    <property type="entry name" value="POTRA_3"/>
    <property type="match status" value="1"/>
</dbReference>
<dbReference type="InterPro" id="IPR027282">
    <property type="entry name" value="TPS"/>
</dbReference>
<dbReference type="Gene3D" id="2.40.160.50">
    <property type="entry name" value="membrane protein fhac: a member of the omp85/tpsb transporter family"/>
    <property type="match status" value="1"/>
</dbReference>
<protein>
    <submittedName>
        <fullName evidence="8">ShlB/FhaC/HecB family hemolysin secretion/activation protein</fullName>
    </submittedName>
</protein>
<dbReference type="RefSeq" id="WP_106715311.1">
    <property type="nucleotide sequence ID" value="NZ_JACHXT010000002.1"/>
</dbReference>
<name>A0A2P7B0L1_9HYPH</name>
<dbReference type="PIRSF" id="PIRSF029745">
    <property type="entry name" value="FhaC"/>
    <property type="match status" value="1"/>
</dbReference>
<keyword evidence="3" id="KW-0998">Cell outer membrane</keyword>
<keyword evidence="1" id="KW-1134">Transmembrane beta strand</keyword>
<keyword evidence="4" id="KW-0732">Signal</keyword>
<reference evidence="9" key="1">
    <citation type="submission" date="2017-11" db="EMBL/GenBank/DDBJ databases">
        <authorList>
            <person name="Kuznetsova I."/>
            <person name="Sazanova A."/>
            <person name="Chirak E."/>
            <person name="Safronova V."/>
            <person name="Willems A."/>
        </authorList>
    </citation>
    <scope>NUCLEOTIDE SEQUENCE [LARGE SCALE GENOMIC DNA]</scope>
    <source>
        <strain evidence="9">PEPV15</strain>
    </source>
</reference>
<dbReference type="GO" id="GO:0046819">
    <property type="term" value="P:protein secretion by the type V secretion system"/>
    <property type="evidence" value="ECO:0007669"/>
    <property type="project" value="TreeGrafter"/>
</dbReference>
<keyword evidence="1" id="KW-0472">Membrane</keyword>
<evidence type="ECO:0000313" key="8">
    <source>
        <dbReference type="EMBL" id="PSH60003.1"/>
    </source>
</evidence>
<dbReference type="AlphaFoldDB" id="A0A2P7B0L1"/>
<organism evidence="8 9">
    <name type="scientific">Phyllobacterium endophyticum</name>
    <dbReference type="NCBI Taxonomy" id="1149773"/>
    <lineage>
        <taxon>Bacteria</taxon>
        <taxon>Pseudomonadati</taxon>
        <taxon>Pseudomonadota</taxon>
        <taxon>Alphaproteobacteria</taxon>
        <taxon>Hyphomicrobiales</taxon>
        <taxon>Phyllobacteriaceae</taxon>
        <taxon>Phyllobacterium</taxon>
    </lineage>
</organism>
<dbReference type="InterPro" id="IPR005565">
    <property type="entry name" value="Hemolysn_activator_HlyB_C"/>
</dbReference>
<dbReference type="Proteomes" id="UP000241158">
    <property type="component" value="Unassembled WGS sequence"/>
</dbReference>
<dbReference type="PANTHER" id="PTHR34597">
    <property type="entry name" value="SLR1661 PROTEIN"/>
    <property type="match status" value="1"/>
</dbReference>
<evidence type="ECO:0000256" key="2">
    <source>
        <dbReference type="ARBA" id="ARBA00022692"/>
    </source>
</evidence>
<evidence type="ECO:0000256" key="4">
    <source>
        <dbReference type="SAM" id="SignalP"/>
    </source>
</evidence>
<keyword evidence="2" id="KW-0812">Transmembrane</keyword>
<evidence type="ECO:0000313" key="9">
    <source>
        <dbReference type="Proteomes" id="UP000241158"/>
    </source>
</evidence>
<dbReference type="Pfam" id="PF08479">
    <property type="entry name" value="POTRA_2"/>
    <property type="match status" value="1"/>
</dbReference>